<dbReference type="PIRSF" id="PIRSF017888">
    <property type="entry name" value="CPSF-25"/>
    <property type="match status" value="1"/>
</dbReference>
<keyword evidence="1" id="KW-0507">mRNA processing</keyword>
<organism evidence="2 3">
    <name type="scientific">Cercopithifilaria johnstoni</name>
    <dbReference type="NCBI Taxonomy" id="2874296"/>
    <lineage>
        <taxon>Eukaryota</taxon>
        <taxon>Metazoa</taxon>
        <taxon>Ecdysozoa</taxon>
        <taxon>Nematoda</taxon>
        <taxon>Chromadorea</taxon>
        <taxon>Rhabditida</taxon>
        <taxon>Spirurina</taxon>
        <taxon>Spiruromorpha</taxon>
        <taxon>Filarioidea</taxon>
        <taxon>Onchocercidae</taxon>
        <taxon>Cercopithifilaria</taxon>
    </lineage>
</organism>
<comment type="caution">
    <text evidence="2">The sequence shown here is derived from an EMBL/GenBank/DDBJ whole genome shotgun (WGS) entry which is preliminary data.</text>
</comment>
<dbReference type="GO" id="GO:0003729">
    <property type="term" value="F:mRNA binding"/>
    <property type="evidence" value="ECO:0007669"/>
    <property type="project" value="UniProtKB-UniRule"/>
</dbReference>
<dbReference type="AlphaFoldDB" id="A0A8J2PVL5"/>
<dbReference type="EMBL" id="CAKAEH010001537">
    <property type="protein sequence ID" value="CAG9537345.1"/>
    <property type="molecule type" value="Genomic_DNA"/>
</dbReference>
<dbReference type="Pfam" id="PF13869">
    <property type="entry name" value="NUDIX_2"/>
    <property type="match status" value="1"/>
</dbReference>
<comment type="function">
    <text evidence="1">Component of the cleavage factor Im (CFIm) complex that functions as an activator of the pre-mRNA 3'-end cleavage and polyadenylation processing required for the maturation of pre-mRNA into functional mRNAs. CFIm contributes to the recruitment of multiprotein complexes on specific sequences on the pre-mRNA 3'-end, so called cleavage and polyadenylation signals (pA signals). Most pre-mRNAs contain multiple pA signals, resulting in alternative cleavage and polyadenylation (APA) producing mRNAs with variable 3'-end formation. The CFIm complex acts as a key regulator of cleavage and polyadenylation site choice during APA through its binding to 5'-UGUA-3' elements localized in the 3'-untranslated region (UTR) for a huge number of pre-mRNAs.</text>
</comment>
<evidence type="ECO:0000313" key="2">
    <source>
        <dbReference type="EMBL" id="CAG9537345.1"/>
    </source>
</evidence>
<proteinExistence type="inferred from homology"/>
<comment type="subcellular location">
    <subcellularLocation>
        <location evidence="1">Nucleus</location>
    </subcellularLocation>
    <subcellularLocation>
        <location evidence="1">Cytoplasm</location>
    </subcellularLocation>
</comment>
<accession>A0A8J2PVL5</accession>
<dbReference type="OrthoDB" id="277288at2759"/>
<protein>
    <recommendedName>
        <fullName evidence="1">Cleavage and polyadenylation specificity factor subunit 5</fullName>
    </recommendedName>
</protein>
<name>A0A8J2PVL5_9BILA</name>
<sequence>MTSFVAEEFSTADEFPNEIQSYSYRRERRSLSSVISLYPVNNYSVRNSNNEDTPLLCDYKQSLKLREDYENDGMIRTIQAVLLSHQNSIVHVLLLKNGLSQPQWSKLPTVTLYPDENESDGMKRLMVQVMGFESETAEVICKVQHVVAKWWRPNFEPPIYPYIPSHITKPKEMIKVFTVDLPKHAVFTIAKNSLLVAAPLFEIYDNTHEYGPIIASLPHVLGRFNYLYNP</sequence>
<keyword evidence="1" id="KW-0694">RNA-binding</keyword>
<dbReference type="Proteomes" id="UP000746747">
    <property type="component" value="Unassembled WGS sequence"/>
</dbReference>
<comment type="subunit">
    <text evidence="1">Homodimer (via N- and C-terminus); binds RNA as homodimer. Component of the cleavage factor Im (CFIm) complex.</text>
</comment>
<dbReference type="GO" id="GO:0005849">
    <property type="term" value="C:mRNA cleavage factor complex"/>
    <property type="evidence" value="ECO:0007669"/>
    <property type="project" value="UniProtKB-UniRule"/>
</dbReference>
<dbReference type="InterPro" id="IPR016706">
    <property type="entry name" value="Cleav_polyA_spec_factor_su5"/>
</dbReference>
<evidence type="ECO:0000256" key="1">
    <source>
        <dbReference type="PIRNR" id="PIRNR017888"/>
    </source>
</evidence>
<keyword evidence="3" id="KW-1185">Reference proteome</keyword>
<dbReference type="Gene3D" id="3.90.79.10">
    <property type="entry name" value="Nucleoside Triphosphate Pyrophosphohydrolase"/>
    <property type="match status" value="1"/>
</dbReference>
<reference evidence="2" key="1">
    <citation type="submission" date="2021-09" db="EMBL/GenBank/DDBJ databases">
        <authorList>
            <consortium name="Pathogen Informatics"/>
        </authorList>
    </citation>
    <scope>NUCLEOTIDE SEQUENCE</scope>
</reference>
<keyword evidence="1" id="KW-0539">Nucleus</keyword>
<comment type="similarity">
    <text evidence="1">Belongs to the Nudix hydrolase family. CPSF5 subfamily.</text>
</comment>
<dbReference type="GO" id="GO:0005737">
    <property type="term" value="C:cytoplasm"/>
    <property type="evidence" value="ECO:0007669"/>
    <property type="project" value="UniProtKB-SubCell"/>
</dbReference>
<dbReference type="PANTHER" id="PTHR13047">
    <property type="entry name" value="PRE-MRNA CLEAVAGE FACTOR IM, 25KD SUBUNIT"/>
    <property type="match status" value="1"/>
</dbReference>
<evidence type="ECO:0000313" key="3">
    <source>
        <dbReference type="Proteomes" id="UP000746747"/>
    </source>
</evidence>
<keyword evidence="1" id="KW-0963">Cytoplasm</keyword>
<gene>
    <name evidence="2" type="ORF">CJOHNSTONI_LOCUS7171</name>
</gene>
<dbReference type="GO" id="GO:0031124">
    <property type="term" value="P:mRNA 3'-end processing"/>
    <property type="evidence" value="ECO:0007669"/>
    <property type="project" value="InterPro"/>
</dbReference>